<dbReference type="PROSITE" id="PS00678">
    <property type="entry name" value="WD_REPEATS_1"/>
    <property type="match status" value="1"/>
</dbReference>
<comment type="caution">
    <text evidence="5">The sequence shown here is derived from an EMBL/GenBank/DDBJ whole genome shotgun (WGS) entry which is preliminary data.</text>
</comment>
<dbReference type="PROSITE" id="PS50294">
    <property type="entry name" value="WD_REPEATS_REGION"/>
    <property type="match status" value="3"/>
</dbReference>
<dbReference type="InterPro" id="IPR001680">
    <property type="entry name" value="WD40_rpt"/>
</dbReference>
<feature type="repeat" description="WD" evidence="3">
    <location>
        <begin position="58"/>
        <end position="99"/>
    </location>
</feature>
<dbReference type="EMBL" id="NTFS01000128">
    <property type="protein sequence ID" value="PAX53826.1"/>
    <property type="molecule type" value="Genomic_DNA"/>
</dbReference>
<dbReference type="PRINTS" id="PR00320">
    <property type="entry name" value="GPROTEINBRPT"/>
</dbReference>
<evidence type="ECO:0000256" key="2">
    <source>
        <dbReference type="ARBA" id="ARBA00022737"/>
    </source>
</evidence>
<dbReference type="RefSeq" id="WP_095722144.1">
    <property type="nucleotide sequence ID" value="NZ_NTFS01000128.1"/>
</dbReference>
<organism evidence="5 6">
    <name type="scientific">Brunnivagina elsteri CCALA 953</name>
    <dbReference type="NCBI Taxonomy" id="987040"/>
    <lineage>
        <taxon>Bacteria</taxon>
        <taxon>Bacillati</taxon>
        <taxon>Cyanobacteriota</taxon>
        <taxon>Cyanophyceae</taxon>
        <taxon>Nostocales</taxon>
        <taxon>Calotrichaceae</taxon>
        <taxon>Brunnivagina</taxon>
    </lineage>
</organism>
<evidence type="ECO:0000313" key="5">
    <source>
        <dbReference type="EMBL" id="PAX53826.1"/>
    </source>
</evidence>
<keyword evidence="2" id="KW-0677">Repeat</keyword>
<dbReference type="OrthoDB" id="503904at2"/>
<dbReference type="InterPro" id="IPR015943">
    <property type="entry name" value="WD40/YVTN_repeat-like_dom_sf"/>
</dbReference>
<keyword evidence="1 3" id="KW-0853">WD repeat</keyword>
<dbReference type="AlphaFoldDB" id="A0A2A2TIW1"/>
<dbReference type="SUPFAM" id="SSF50978">
    <property type="entry name" value="WD40 repeat-like"/>
    <property type="match status" value="1"/>
</dbReference>
<dbReference type="InterPro" id="IPR020472">
    <property type="entry name" value="WD40_PAC1"/>
</dbReference>
<dbReference type="PANTHER" id="PTHR22847">
    <property type="entry name" value="WD40 REPEAT PROTEIN"/>
    <property type="match status" value="1"/>
</dbReference>
<feature type="region of interest" description="Disordered" evidence="4">
    <location>
        <begin position="30"/>
        <end position="52"/>
    </location>
</feature>
<dbReference type="InterPro" id="IPR036322">
    <property type="entry name" value="WD40_repeat_dom_sf"/>
</dbReference>
<dbReference type="PROSITE" id="PS50082">
    <property type="entry name" value="WD_REPEATS_2"/>
    <property type="match status" value="4"/>
</dbReference>
<dbReference type="SMART" id="SM00320">
    <property type="entry name" value="WD40"/>
    <property type="match status" value="7"/>
</dbReference>
<proteinExistence type="predicted"/>
<dbReference type="Gene3D" id="2.130.10.10">
    <property type="entry name" value="YVTN repeat-like/Quinoprotein amine dehydrogenase"/>
    <property type="match status" value="2"/>
</dbReference>
<gene>
    <name evidence="5" type="ORF">CK510_13190</name>
</gene>
<reference evidence="5 6" key="1">
    <citation type="submission" date="2017-08" db="EMBL/GenBank/DDBJ databases">
        <title>Draft genome sequence of filamentous cyanobacterium Calothrix elsteri CCALA 953.</title>
        <authorList>
            <person name="Gagunashvili A.N."/>
            <person name="Elster J."/>
            <person name="Andresson O.S."/>
        </authorList>
    </citation>
    <scope>NUCLEOTIDE SEQUENCE [LARGE SCALE GENOMIC DNA]</scope>
    <source>
        <strain evidence="5 6">CCALA 953</strain>
    </source>
</reference>
<evidence type="ECO:0000313" key="6">
    <source>
        <dbReference type="Proteomes" id="UP000218238"/>
    </source>
</evidence>
<dbReference type="PANTHER" id="PTHR22847:SF637">
    <property type="entry name" value="WD REPEAT DOMAIN 5B"/>
    <property type="match status" value="1"/>
</dbReference>
<keyword evidence="6" id="KW-1185">Reference proteome</keyword>
<accession>A0A2A2TIW1</accession>
<evidence type="ECO:0000256" key="4">
    <source>
        <dbReference type="SAM" id="MobiDB-lite"/>
    </source>
</evidence>
<dbReference type="InterPro" id="IPR019775">
    <property type="entry name" value="WD40_repeat_CS"/>
</dbReference>
<evidence type="ECO:0000256" key="3">
    <source>
        <dbReference type="PROSITE-ProRule" id="PRU00221"/>
    </source>
</evidence>
<dbReference type="CDD" id="cd00200">
    <property type="entry name" value="WD40"/>
    <property type="match status" value="1"/>
</dbReference>
<dbReference type="Proteomes" id="UP000218238">
    <property type="component" value="Unassembled WGS sequence"/>
</dbReference>
<sequence length="369" mass="39653">MNYKQLFNTTLATLGIIGTLTSTWVNPSLSQTKKTPLKSPESASTSRKKDRGNQLYSLRSHIWDVSDLAFSKEGKFLISGSFDETIQLWSLSTHKLIRTFPGQKDGVQAVLITPDTQTLISAGGTAKTNSDKAIRITSLKNGKLIGNLNSHTLGITALAMTPDGQTLASGSYDKTIKLWNWKTRTLTNTLIGHNSWVRSLAIRPDGKILVSGGGSPDEKTDSSVKIWDLATGKLIRTIPGNSSSISYVGFTADGQKIVSGSETEIKIWNANNGELVNIIKAPSPEGIKAIAISPNGTTIATTSLDASVKLWNIADGKLIQTLVPAANNDNLDRLYPSSVRFSPNGKIIAIGHGGGAYLSKFPIDVYQLK</sequence>
<protein>
    <submittedName>
        <fullName evidence="5">Uncharacterized protein</fullName>
    </submittedName>
</protein>
<feature type="repeat" description="WD" evidence="3">
    <location>
        <begin position="287"/>
        <end position="321"/>
    </location>
</feature>
<feature type="repeat" description="WD" evidence="3">
    <location>
        <begin position="148"/>
        <end position="189"/>
    </location>
</feature>
<evidence type="ECO:0000256" key="1">
    <source>
        <dbReference type="ARBA" id="ARBA00022574"/>
    </source>
</evidence>
<name>A0A2A2TIW1_9CYAN</name>
<feature type="repeat" description="WD" evidence="3">
    <location>
        <begin position="221"/>
        <end position="237"/>
    </location>
</feature>
<dbReference type="Pfam" id="PF00400">
    <property type="entry name" value="WD40"/>
    <property type="match status" value="6"/>
</dbReference>